<evidence type="ECO:0000313" key="3">
    <source>
        <dbReference type="Proteomes" id="UP000628442"/>
    </source>
</evidence>
<feature type="transmembrane region" description="Helical" evidence="1">
    <location>
        <begin position="19"/>
        <end position="37"/>
    </location>
</feature>
<evidence type="ECO:0000313" key="2">
    <source>
        <dbReference type="EMBL" id="GGY39193.1"/>
    </source>
</evidence>
<feature type="transmembrane region" description="Helical" evidence="1">
    <location>
        <begin position="43"/>
        <end position="60"/>
    </location>
</feature>
<accession>A0AA88C0K1</accession>
<reference evidence="2" key="1">
    <citation type="journal article" date="2014" name="Int. J. Syst. Evol. Microbiol.">
        <title>Complete genome sequence of Corynebacterium casei LMG S-19264T (=DSM 44701T), isolated from a smear-ripened cheese.</title>
        <authorList>
            <consortium name="US DOE Joint Genome Institute (JGI-PGF)"/>
            <person name="Walter F."/>
            <person name="Albersmeier A."/>
            <person name="Kalinowski J."/>
            <person name="Ruckert C."/>
        </authorList>
    </citation>
    <scope>NUCLEOTIDE SEQUENCE</scope>
    <source>
        <strain evidence="2">KCTC 12343</strain>
    </source>
</reference>
<keyword evidence="1" id="KW-1133">Transmembrane helix</keyword>
<keyword evidence="1" id="KW-0812">Transmembrane</keyword>
<dbReference type="AlphaFoldDB" id="A0AA88C0K1"/>
<dbReference type="Proteomes" id="UP000628442">
    <property type="component" value="Unassembled WGS sequence"/>
</dbReference>
<name>A0AA88C0K1_9BURK</name>
<organism evidence="2 3">
    <name type="scientific">Pseudoduganella albidiflava</name>
    <dbReference type="NCBI Taxonomy" id="321983"/>
    <lineage>
        <taxon>Bacteria</taxon>
        <taxon>Pseudomonadati</taxon>
        <taxon>Pseudomonadota</taxon>
        <taxon>Betaproteobacteria</taxon>
        <taxon>Burkholderiales</taxon>
        <taxon>Oxalobacteraceae</taxon>
        <taxon>Telluria group</taxon>
        <taxon>Pseudoduganella</taxon>
    </lineage>
</organism>
<comment type="caution">
    <text evidence="2">The sequence shown here is derived from an EMBL/GenBank/DDBJ whole genome shotgun (WGS) entry which is preliminary data.</text>
</comment>
<keyword evidence="1" id="KW-0472">Membrane</keyword>
<dbReference type="EMBL" id="BMWV01000004">
    <property type="protein sequence ID" value="GGY39193.1"/>
    <property type="molecule type" value="Genomic_DNA"/>
</dbReference>
<proteinExistence type="predicted"/>
<sequence length="172" mass="19211">MDIAAAEETMIIKASLRKLLWLLVLLGSLLLMAVSALPGLAGWFGTIVMGPLFCLALYIYRPGATLLRLHASGLDIETAGRKRTVDWSHVIGFHIGMNQGDRHIGILYTNDHLAHLRLRQSRAPDSDIEWIRDLYVMPLDELCSTLNRWVARKNPLVHGSGRNTIDSRSLMA</sequence>
<protein>
    <recommendedName>
        <fullName evidence="4">PH domain-containing protein</fullName>
    </recommendedName>
</protein>
<evidence type="ECO:0008006" key="4">
    <source>
        <dbReference type="Google" id="ProtNLM"/>
    </source>
</evidence>
<gene>
    <name evidence="2" type="ORF">GCM10007387_21510</name>
</gene>
<reference evidence="2" key="2">
    <citation type="submission" date="2022-12" db="EMBL/GenBank/DDBJ databases">
        <authorList>
            <person name="Sun Q."/>
            <person name="Kim S."/>
        </authorList>
    </citation>
    <scope>NUCLEOTIDE SEQUENCE</scope>
    <source>
        <strain evidence="2">KCTC 12343</strain>
    </source>
</reference>
<evidence type="ECO:0000256" key="1">
    <source>
        <dbReference type="SAM" id="Phobius"/>
    </source>
</evidence>